<dbReference type="GO" id="GO:0016787">
    <property type="term" value="F:hydrolase activity"/>
    <property type="evidence" value="ECO:0007669"/>
    <property type="project" value="UniProtKB-KW"/>
</dbReference>
<dbReference type="Gene3D" id="3.40.710.10">
    <property type="entry name" value="DD-peptidase/beta-lactamase superfamily"/>
    <property type="match status" value="1"/>
</dbReference>
<dbReference type="PANTHER" id="PTHR43283:SF7">
    <property type="entry name" value="BETA-LACTAMASE-RELATED DOMAIN-CONTAINING PROTEIN"/>
    <property type="match status" value="1"/>
</dbReference>
<organism evidence="2 3">
    <name type="scientific">Paenibacillus sabuli</name>
    <dbReference type="NCBI Taxonomy" id="2772509"/>
    <lineage>
        <taxon>Bacteria</taxon>
        <taxon>Bacillati</taxon>
        <taxon>Bacillota</taxon>
        <taxon>Bacilli</taxon>
        <taxon>Bacillales</taxon>
        <taxon>Paenibacillaceae</taxon>
        <taxon>Paenibacillus</taxon>
    </lineage>
</organism>
<keyword evidence="2" id="KW-0378">Hydrolase</keyword>
<dbReference type="RefSeq" id="WP_190917028.1">
    <property type="nucleotide sequence ID" value="NZ_JACXIZ010000015.1"/>
</dbReference>
<dbReference type="SUPFAM" id="SSF56601">
    <property type="entry name" value="beta-lactamase/transpeptidase-like"/>
    <property type="match status" value="1"/>
</dbReference>
<dbReference type="EMBL" id="JACXIZ010000015">
    <property type="protein sequence ID" value="MBD2845430.1"/>
    <property type="molecule type" value="Genomic_DNA"/>
</dbReference>
<dbReference type="PANTHER" id="PTHR43283">
    <property type="entry name" value="BETA-LACTAMASE-RELATED"/>
    <property type="match status" value="1"/>
</dbReference>
<accession>A0A927GRX2</accession>
<evidence type="ECO:0000259" key="1">
    <source>
        <dbReference type="Pfam" id="PF00144"/>
    </source>
</evidence>
<evidence type="ECO:0000313" key="3">
    <source>
        <dbReference type="Proteomes" id="UP000621560"/>
    </source>
</evidence>
<keyword evidence="3" id="KW-1185">Reference proteome</keyword>
<proteinExistence type="predicted"/>
<evidence type="ECO:0000313" key="2">
    <source>
        <dbReference type="EMBL" id="MBD2845430.1"/>
    </source>
</evidence>
<dbReference type="InterPro" id="IPR050789">
    <property type="entry name" value="Diverse_Enzym_Activities"/>
</dbReference>
<dbReference type="InterPro" id="IPR001466">
    <property type="entry name" value="Beta-lactam-related"/>
</dbReference>
<dbReference type="AlphaFoldDB" id="A0A927GRX2"/>
<reference evidence="2" key="1">
    <citation type="submission" date="2020-09" db="EMBL/GenBank/DDBJ databases">
        <title>A novel bacterium of genus Paenibacillus, isolated from South China Sea.</title>
        <authorList>
            <person name="Huang H."/>
            <person name="Mo K."/>
            <person name="Hu Y."/>
        </authorList>
    </citation>
    <scope>NUCLEOTIDE SEQUENCE</scope>
    <source>
        <strain evidence="2">IB182496</strain>
    </source>
</reference>
<feature type="domain" description="Beta-lactamase-related" evidence="1">
    <location>
        <begin position="40"/>
        <end position="314"/>
    </location>
</feature>
<name>A0A927GRX2_9BACL</name>
<gene>
    <name evidence="2" type="ORF">IDH44_09530</name>
</gene>
<comment type="caution">
    <text evidence="2">The sequence shown here is derived from an EMBL/GenBank/DDBJ whole genome shotgun (WGS) entry which is preliminary data.</text>
</comment>
<dbReference type="Proteomes" id="UP000621560">
    <property type="component" value="Unassembled WGS sequence"/>
</dbReference>
<protein>
    <submittedName>
        <fullName evidence="2">Serine hydrolase</fullName>
    </submittedName>
</protein>
<dbReference type="InterPro" id="IPR012338">
    <property type="entry name" value="Beta-lactam/transpept-like"/>
</dbReference>
<dbReference type="Pfam" id="PF00144">
    <property type="entry name" value="Beta-lactamase"/>
    <property type="match status" value="1"/>
</dbReference>
<sequence length="321" mass="35609">MILGPELRSEMQALELNSCLLYREGRLLDTYEEAPGASGEQLPINSCTKSVLSALICMAMAQGRFPAPETPVIECFDFGSRKAAAKNEHDSRAQITVEHLLTLTAGFQWSEFGGSKSFPTMTRSADWIEYVWTQPMANAPGSKWVYNSGVSQLLAHLLRQAVGMPVARYAERELFGPLGIRQYAWKTDPHGTHTGGYGLELSALDLLKLGRLYLQNGVWEGDSLLPRSLTDHSVAPAIAVSPPERGYYGWHWWADAVTPEGEDAAAKTVEPLSYFYARGYGGQFVIVVPSRAAVVVLTRRPRKKGESPHEWFRRRLAPLLV</sequence>